<gene>
    <name evidence="3" type="ORF">JAAARDRAFT_189012</name>
</gene>
<dbReference type="InParanoid" id="A0A067QBE2"/>
<evidence type="ECO:0000256" key="1">
    <source>
        <dbReference type="SAM" id="Coils"/>
    </source>
</evidence>
<evidence type="ECO:0000256" key="2">
    <source>
        <dbReference type="SAM" id="MobiDB-lite"/>
    </source>
</evidence>
<reference evidence="4" key="1">
    <citation type="journal article" date="2014" name="Proc. Natl. Acad. Sci. U.S.A.">
        <title>Extensive sampling of basidiomycete genomes demonstrates inadequacy of the white-rot/brown-rot paradigm for wood decay fungi.</title>
        <authorList>
            <person name="Riley R."/>
            <person name="Salamov A.A."/>
            <person name="Brown D.W."/>
            <person name="Nagy L.G."/>
            <person name="Floudas D."/>
            <person name="Held B.W."/>
            <person name="Levasseur A."/>
            <person name="Lombard V."/>
            <person name="Morin E."/>
            <person name="Otillar R."/>
            <person name="Lindquist E.A."/>
            <person name="Sun H."/>
            <person name="LaButti K.M."/>
            <person name="Schmutz J."/>
            <person name="Jabbour D."/>
            <person name="Luo H."/>
            <person name="Baker S.E."/>
            <person name="Pisabarro A.G."/>
            <person name="Walton J.D."/>
            <person name="Blanchette R.A."/>
            <person name="Henrissat B."/>
            <person name="Martin F."/>
            <person name="Cullen D."/>
            <person name="Hibbett D.S."/>
            <person name="Grigoriev I.V."/>
        </authorList>
    </citation>
    <scope>NUCLEOTIDE SEQUENCE [LARGE SCALE GENOMIC DNA]</scope>
    <source>
        <strain evidence="4">MUCL 33604</strain>
    </source>
</reference>
<name>A0A067QBE2_9AGAM</name>
<feature type="compositionally biased region" description="Polar residues" evidence="2">
    <location>
        <begin position="20"/>
        <end position="35"/>
    </location>
</feature>
<feature type="coiled-coil region" evidence="1">
    <location>
        <begin position="227"/>
        <end position="258"/>
    </location>
</feature>
<dbReference type="AlphaFoldDB" id="A0A067QBE2"/>
<dbReference type="HOGENOM" id="CLU_051708_0_0_1"/>
<protein>
    <submittedName>
        <fullName evidence="3">Uncharacterized protein</fullName>
    </submittedName>
</protein>
<evidence type="ECO:0000313" key="3">
    <source>
        <dbReference type="EMBL" id="KDQ63435.1"/>
    </source>
</evidence>
<feature type="compositionally biased region" description="Basic residues" evidence="2">
    <location>
        <begin position="1"/>
        <end position="13"/>
    </location>
</feature>
<dbReference type="Proteomes" id="UP000027265">
    <property type="component" value="Unassembled WGS sequence"/>
</dbReference>
<organism evidence="3 4">
    <name type="scientific">Jaapia argillacea MUCL 33604</name>
    <dbReference type="NCBI Taxonomy" id="933084"/>
    <lineage>
        <taxon>Eukaryota</taxon>
        <taxon>Fungi</taxon>
        <taxon>Dikarya</taxon>
        <taxon>Basidiomycota</taxon>
        <taxon>Agaricomycotina</taxon>
        <taxon>Agaricomycetes</taxon>
        <taxon>Agaricomycetidae</taxon>
        <taxon>Jaapiales</taxon>
        <taxon>Jaapiaceae</taxon>
        <taxon>Jaapia</taxon>
    </lineage>
</organism>
<dbReference type="EMBL" id="KL197710">
    <property type="protein sequence ID" value="KDQ63435.1"/>
    <property type="molecule type" value="Genomic_DNA"/>
</dbReference>
<feature type="region of interest" description="Disordered" evidence="2">
    <location>
        <begin position="1"/>
        <end position="76"/>
    </location>
</feature>
<proteinExistence type="predicted"/>
<sequence>MSNKQRRKAKSAKRATATSPTLGTNPTSASQTSEQLDPHVDSHQSGKSTGRPPEGTSSPLSVHGSLVPTDPGGDATSELRAEVNATVAALLTDMAGMHSDDETDDNQLVMPSGDQGVVFSAQREGASLGEPASNLLGSKIFRRGPSPRISRLVDPHVSSVGAVGSRRPSMVVSTRRLSSINTNAEAGMFTLKELQQWSTERWIEADQEIAVFTDEVAGAIAQITKVSVDLHAKLARLRTEYRQLNKALQAKLDATERVLSGQNNVSSVFSYAMGSGGGYAVLPSPVPSVESLPTGPNTRVPSKKGSISPRSFLVDCTAGRETGTDMVPETLFPAHDTSDANILASILHLGEGRHLPNESVLDYDHR</sequence>
<accession>A0A067QBE2</accession>
<keyword evidence="1" id="KW-0175">Coiled coil</keyword>
<evidence type="ECO:0000313" key="4">
    <source>
        <dbReference type="Proteomes" id="UP000027265"/>
    </source>
</evidence>
<keyword evidence="4" id="KW-1185">Reference proteome</keyword>